<evidence type="ECO:0000313" key="2">
    <source>
        <dbReference type="Proteomes" id="UP001638806"/>
    </source>
</evidence>
<protein>
    <submittedName>
        <fullName evidence="1">Uncharacterized protein</fullName>
    </submittedName>
</protein>
<proteinExistence type="predicted"/>
<evidence type="ECO:0000313" key="1">
    <source>
        <dbReference type="EMBL" id="KAL3961928.1"/>
    </source>
</evidence>
<reference evidence="1" key="1">
    <citation type="submission" date="2024-12" db="EMBL/GenBank/DDBJ databases">
        <title>Comparative genomics and development of molecular markers within Purpureocillium lilacinum and among Purpureocillium species.</title>
        <authorList>
            <person name="Yeh Z.-Y."/>
            <person name="Ni N.-T."/>
            <person name="Lo P.-H."/>
            <person name="Mushyakhwo K."/>
            <person name="Lin C.-F."/>
            <person name="Nai Y.-S."/>
        </authorList>
    </citation>
    <scope>NUCLEOTIDE SEQUENCE</scope>
    <source>
        <strain evidence="1">NCHU-NPUST-175</strain>
    </source>
</reference>
<organism evidence="1 2">
    <name type="scientific">Purpureocillium lilacinum</name>
    <name type="common">Paecilomyces lilacinus</name>
    <dbReference type="NCBI Taxonomy" id="33203"/>
    <lineage>
        <taxon>Eukaryota</taxon>
        <taxon>Fungi</taxon>
        <taxon>Dikarya</taxon>
        <taxon>Ascomycota</taxon>
        <taxon>Pezizomycotina</taxon>
        <taxon>Sordariomycetes</taxon>
        <taxon>Hypocreomycetidae</taxon>
        <taxon>Hypocreales</taxon>
        <taxon>Ophiocordycipitaceae</taxon>
        <taxon>Purpureocillium</taxon>
    </lineage>
</organism>
<name>A0ACC4E332_PURLI</name>
<comment type="caution">
    <text evidence="1">The sequence shown here is derived from an EMBL/GenBank/DDBJ whole genome shotgun (WGS) entry which is preliminary data.</text>
</comment>
<keyword evidence="2" id="KW-1185">Reference proteome</keyword>
<dbReference type="EMBL" id="JBGNUJ010000003">
    <property type="protein sequence ID" value="KAL3961928.1"/>
    <property type="molecule type" value="Genomic_DNA"/>
</dbReference>
<accession>A0ACC4E332</accession>
<gene>
    <name evidence="1" type="ORF">ACCO45_003451</name>
</gene>
<sequence length="102" mass="9901">MSMATIVPTAVVPSGAHLQVPGAAAVPHHHHPASSAPVAMASPPAGSGANSVVAAAAAAAAAGGPPPFQPSSTTNIRKGRVSVFRETGLFDDQDDGRGSSSP</sequence>
<dbReference type="Proteomes" id="UP001638806">
    <property type="component" value="Unassembled WGS sequence"/>
</dbReference>